<keyword evidence="3" id="KW-1185">Reference proteome</keyword>
<dbReference type="HOGENOM" id="CLU_3308135_0_0_11"/>
<proteinExistence type="predicted"/>
<evidence type="ECO:0000313" key="3">
    <source>
        <dbReference type="Proteomes" id="UP000010445"/>
    </source>
</evidence>
<feature type="region of interest" description="Disordered" evidence="1">
    <location>
        <begin position="1"/>
        <end position="39"/>
    </location>
</feature>
<organism evidence="2 3">
    <name type="scientific">Corynebacterium durum F0235</name>
    <dbReference type="NCBI Taxonomy" id="1035195"/>
    <lineage>
        <taxon>Bacteria</taxon>
        <taxon>Bacillati</taxon>
        <taxon>Actinomycetota</taxon>
        <taxon>Actinomycetes</taxon>
        <taxon>Mycobacteriales</taxon>
        <taxon>Corynebacteriaceae</taxon>
        <taxon>Corynebacterium</taxon>
    </lineage>
</organism>
<evidence type="ECO:0000313" key="2">
    <source>
        <dbReference type="EMBL" id="EKX88140.1"/>
    </source>
</evidence>
<gene>
    <name evidence="2" type="ORF">HMPREF9997_02504</name>
</gene>
<dbReference type="Proteomes" id="UP000010445">
    <property type="component" value="Unassembled WGS sequence"/>
</dbReference>
<dbReference type="STRING" id="1035195.HMPREF9997_02504"/>
<name>L1MAR4_9CORY</name>
<accession>L1MAR4</accession>
<sequence length="39" mass="4205">MLRTGLVAYPNRNPNHARKAHPSITPGAPPGRKAIQSQT</sequence>
<dbReference type="AlphaFoldDB" id="L1MAR4"/>
<dbReference type="EMBL" id="AMEM01000040">
    <property type="protein sequence ID" value="EKX88140.1"/>
    <property type="molecule type" value="Genomic_DNA"/>
</dbReference>
<protein>
    <submittedName>
        <fullName evidence="2">Uncharacterized protein</fullName>
    </submittedName>
</protein>
<reference evidence="2 3" key="1">
    <citation type="submission" date="2012-05" db="EMBL/GenBank/DDBJ databases">
        <authorList>
            <person name="Weinstock G."/>
            <person name="Sodergren E."/>
            <person name="Lobos E.A."/>
            <person name="Fulton L."/>
            <person name="Fulton R."/>
            <person name="Courtney L."/>
            <person name="Fronick C."/>
            <person name="O'Laughlin M."/>
            <person name="Godfrey J."/>
            <person name="Wilson R.M."/>
            <person name="Miner T."/>
            <person name="Farmer C."/>
            <person name="Delehaunty K."/>
            <person name="Cordes M."/>
            <person name="Minx P."/>
            <person name="Tomlinson C."/>
            <person name="Chen J."/>
            <person name="Wollam A."/>
            <person name="Pepin K.H."/>
            <person name="Bhonagiri V."/>
            <person name="Zhang X."/>
            <person name="Suruliraj S."/>
            <person name="Warren W."/>
            <person name="Mitreva M."/>
            <person name="Mardis E.R."/>
            <person name="Wilson R.K."/>
        </authorList>
    </citation>
    <scope>NUCLEOTIDE SEQUENCE [LARGE SCALE GENOMIC DNA]</scope>
    <source>
        <strain evidence="2 3">F0235</strain>
    </source>
</reference>
<evidence type="ECO:0000256" key="1">
    <source>
        <dbReference type="SAM" id="MobiDB-lite"/>
    </source>
</evidence>
<comment type="caution">
    <text evidence="2">The sequence shown here is derived from an EMBL/GenBank/DDBJ whole genome shotgun (WGS) entry which is preliminary data.</text>
</comment>